<dbReference type="GO" id="GO:0007032">
    <property type="term" value="P:endosome organization"/>
    <property type="evidence" value="ECO:0007669"/>
    <property type="project" value="TreeGrafter"/>
</dbReference>
<feature type="compositionally biased region" description="Low complexity" evidence="5">
    <location>
        <begin position="277"/>
        <end position="290"/>
    </location>
</feature>
<dbReference type="CDD" id="cd02340">
    <property type="entry name" value="ZZ_NBR1_like"/>
    <property type="match status" value="1"/>
</dbReference>
<feature type="domain" description="ZZ-type" evidence="6">
    <location>
        <begin position="19"/>
        <end position="69"/>
    </location>
</feature>
<proteinExistence type="predicted"/>
<dbReference type="Gene3D" id="3.30.60.90">
    <property type="match status" value="1"/>
</dbReference>
<dbReference type="SUPFAM" id="SSF57850">
    <property type="entry name" value="RING/U-box"/>
    <property type="match status" value="1"/>
</dbReference>
<feature type="region of interest" description="Disordered" evidence="5">
    <location>
        <begin position="160"/>
        <end position="190"/>
    </location>
</feature>
<organism evidence="7 8">
    <name type="scientific">Dibothriocephalus latus</name>
    <name type="common">Fish tapeworm</name>
    <name type="synonym">Diphyllobothrium latum</name>
    <dbReference type="NCBI Taxonomy" id="60516"/>
    <lineage>
        <taxon>Eukaryota</taxon>
        <taxon>Metazoa</taxon>
        <taxon>Spiralia</taxon>
        <taxon>Lophotrochozoa</taxon>
        <taxon>Platyhelminthes</taxon>
        <taxon>Cestoda</taxon>
        <taxon>Eucestoda</taxon>
        <taxon>Diphyllobothriidea</taxon>
        <taxon>Diphyllobothriidae</taxon>
        <taxon>Dibothriocephalus</taxon>
    </lineage>
</organism>
<dbReference type="PROSITE" id="PS50135">
    <property type="entry name" value="ZF_ZZ_2"/>
    <property type="match status" value="1"/>
</dbReference>
<dbReference type="Pfam" id="PF00569">
    <property type="entry name" value="ZZ"/>
    <property type="match status" value="1"/>
</dbReference>
<dbReference type="Proteomes" id="UP000281553">
    <property type="component" value="Unassembled WGS sequence"/>
</dbReference>
<dbReference type="InterPro" id="IPR043145">
    <property type="entry name" value="Znf_ZZ_sf"/>
</dbReference>
<gene>
    <name evidence="7" type="ORF">DILT_LOCUS15089</name>
</gene>
<keyword evidence="2 4" id="KW-0863">Zinc-finger</keyword>
<dbReference type="SMART" id="SM00291">
    <property type="entry name" value="ZnF_ZZ"/>
    <property type="match status" value="1"/>
</dbReference>
<dbReference type="AlphaFoldDB" id="A0A3P7MYP9"/>
<dbReference type="PANTHER" id="PTHR15090:SF0">
    <property type="entry name" value="SEQUESTOSOME-1"/>
    <property type="match status" value="1"/>
</dbReference>
<name>A0A3P7MYP9_DIBLA</name>
<sequence>MTPSTADFAASTVDHSKLHENFVCDGCEGRIYDIRYKCLKCADFDLCFRCFTEEKHSEHPFGAVRYNEGQRHLIDDIFNLSQAIISHTYDISLARSVGTQTLTYYTQEQTSSDIATSLPVRTPRPPSSPTGGAAEWEVLSDDSDSDYVFGNEFSAVKKPAKPLLPPIESRLTESSPDSHTGEDPKKSTNYSLSIGSVNTTECQSYTHFTQSEPENYLQECTSSVMQNPKQCISSQTSKLLNEQIQSPPRMRIATSSVGYFEDGTCEPASRLRHTGVSTTTSTDSDPDSPSWNLRTAVQEALKGHADYIVDAFRKLGLSAAPTTPADELKKLLDAGYSNEDGILTFLLSENGNNAAAVLNIINQQNI</sequence>
<dbReference type="GO" id="GO:0035973">
    <property type="term" value="P:aggrephagy"/>
    <property type="evidence" value="ECO:0007669"/>
    <property type="project" value="TreeGrafter"/>
</dbReference>
<evidence type="ECO:0000313" key="8">
    <source>
        <dbReference type="Proteomes" id="UP000281553"/>
    </source>
</evidence>
<dbReference type="GO" id="GO:0070530">
    <property type="term" value="F:K63-linked polyubiquitin modification-dependent protein binding"/>
    <property type="evidence" value="ECO:0007669"/>
    <property type="project" value="TreeGrafter"/>
</dbReference>
<evidence type="ECO:0000256" key="1">
    <source>
        <dbReference type="ARBA" id="ARBA00022723"/>
    </source>
</evidence>
<evidence type="ECO:0000256" key="2">
    <source>
        <dbReference type="ARBA" id="ARBA00022771"/>
    </source>
</evidence>
<evidence type="ECO:0000256" key="5">
    <source>
        <dbReference type="SAM" id="MobiDB-lite"/>
    </source>
</evidence>
<dbReference type="GO" id="GO:0016235">
    <property type="term" value="C:aggresome"/>
    <property type="evidence" value="ECO:0007669"/>
    <property type="project" value="TreeGrafter"/>
</dbReference>
<evidence type="ECO:0000313" key="7">
    <source>
        <dbReference type="EMBL" id="VDN27898.1"/>
    </source>
</evidence>
<dbReference type="PANTHER" id="PTHR15090">
    <property type="entry name" value="SEQUESTOSOME 1-RELATED"/>
    <property type="match status" value="1"/>
</dbReference>
<evidence type="ECO:0000256" key="3">
    <source>
        <dbReference type="ARBA" id="ARBA00022833"/>
    </source>
</evidence>
<accession>A0A3P7MYP9</accession>
<dbReference type="GO" id="GO:0000423">
    <property type="term" value="P:mitophagy"/>
    <property type="evidence" value="ECO:0007669"/>
    <property type="project" value="TreeGrafter"/>
</dbReference>
<keyword evidence="1" id="KW-0479">Metal-binding</keyword>
<dbReference type="OrthoDB" id="441278at2759"/>
<dbReference type="EMBL" id="UYRU01077234">
    <property type="protein sequence ID" value="VDN27898.1"/>
    <property type="molecule type" value="Genomic_DNA"/>
</dbReference>
<dbReference type="GO" id="GO:0005080">
    <property type="term" value="F:protein kinase C binding"/>
    <property type="evidence" value="ECO:0007669"/>
    <property type="project" value="TreeGrafter"/>
</dbReference>
<reference evidence="7 8" key="1">
    <citation type="submission" date="2018-11" db="EMBL/GenBank/DDBJ databases">
        <authorList>
            <consortium name="Pathogen Informatics"/>
        </authorList>
    </citation>
    <scope>NUCLEOTIDE SEQUENCE [LARGE SCALE GENOMIC DNA]</scope>
</reference>
<evidence type="ECO:0000256" key="4">
    <source>
        <dbReference type="PROSITE-ProRule" id="PRU00228"/>
    </source>
</evidence>
<dbReference type="InterPro" id="IPR052260">
    <property type="entry name" value="Autophagy_Rcpt_SigReg"/>
</dbReference>
<dbReference type="GO" id="GO:0044753">
    <property type="term" value="C:amphisome"/>
    <property type="evidence" value="ECO:0007669"/>
    <property type="project" value="TreeGrafter"/>
</dbReference>
<feature type="region of interest" description="Disordered" evidence="5">
    <location>
        <begin position="114"/>
        <end position="135"/>
    </location>
</feature>
<keyword evidence="3" id="KW-0862">Zinc</keyword>
<feature type="region of interest" description="Disordered" evidence="5">
    <location>
        <begin position="270"/>
        <end position="290"/>
    </location>
</feature>
<keyword evidence="8" id="KW-1185">Reference proteome</keyword>
<dbReference type="InterPro" id="IPR000433">
    <property type="entry name" value="Znf_ZZ"/>
</dbReference>
<evidence type="ECO:0000259" key="6">
    <source>
        <dbReference type="PROSITE" id="PS50135"/>
    </source>
</evidence>
<dbReference type="GO" id="GO:0008270">
    <property type="term" value="F:zinc ion binding"/>
    <property type="evidence" value="ECO:0007669"/>
    <property type="project" value="UniProtKB-KW"/>
</dbReference>
<dbReference type="PROSITE" id="PS01357">
    <property type="entry name" value="ZF_ZZ_1"/>
    <property type="match status" value="1"/>
</dbReference>
<protein>
    <recommendedName>
        <fullName evidence="6">ZZ-type domain-containing protein</fullName>
    </recommendedName>
</protein>